<dbReference type="InterPro" id="IPR017853">
    <property type="entry name" value="GH"/>
</dbReference>
<dbReference type="SUPFAM" id="SSF51445">
    <property type="entry name" value="(Trans)glycosidases"/>
    <property type="match status" value="1"/>
</dbReference>
<dbReference type="AlphaFoldDB" id="A0A3S1B3M8"/>
<dbReference type="EMBL" id="RIAR02000001">
    <property type="protein sequence ID" value="NSL87247.1"/>
    <property type="molecule type" value="Genomic_DNA"/>
</dbReference>
<gene>
    <name evidence="2" type="ORF">ECE50_010430</name>
</gene>
<name>A0A3S1B3M8_9BACT</name>
<sequence>MKRIILLISALIPLWAAAQTTFNKPWDDPGKPLLIDVYKDNTYRISRLTADKRIKGIIHKMSEEDAAAYYERRAEATAAGLLFGSYWLPKYDTGGVAQADAYLKMVGDSFVHKELLALDFEMHKKTKQFISPYNASLFAERIYEKTGRYPYIYCGLNNLSRLTASPYRETFRKCKLWIIALTKDGNVAKVFKRHTLWPTYTLWQFGCEINCCKDKPDRPCFYRIKGLECGIDYDIYNGTTEELMAHWAD</sequence>
<comment type="similarity">
    <text evidence="1">Belongs to the glycosyl hydrolase 25 family.</text>
</comment>
<dbReference type="OrthoDB" id="9798192at2"/>
<dbReference type="InterPro" id="IPR002053">
    <property type="entry name" value="Glyco_hydro_25"/>
</dbReference>
<evidence type="ECO:0000313" key="3">
    <source>
        <dbReference type="Proteomes" id="UP000281028"/>
    </source>
</evidence>
<protein>
    <submittedName>
        <fullName evidence="2">Uncharacterized protein</fullName>
    </submittedName>
</protein>
<dbReference type="Proteomes" id="UP000281028">
    <property type="component" value="Unassembled WGS sequence"/>
</dbReference>
<organism evidence="2 3">
    <name type="scientific">Chitinophaga solisilvae</name>
    <dbReference type="NCBI Taxonomy" id="1233460"/>
    <lineage>
        <taxon>Bacteria</taxon>
        <taxon>Pseudomonadati</taxon>
        <taxon>Bacteroidota</taxon>
        <taxon>Chitinophagia</taxon>
        <taxon>Chitinophagales</taxon>
        <taxon>Chitinophagaceae</taxon>
        <taxon>Chitinophaga</taxon>
    </lineage>
</organism>
<dbReference type="GO" id="GO:0016998">
    <property type="term" value="P:cell wall macromolecule catabolic process"/>
    <property type="evidence" value="ECO:0007669"/>
    <property type="project" value="InterPro"/>
</dbReference>
<accession>A0A3S1B3M8</accession>
<dbReference type="Pfam" id="PF01183">
    <property type="entry name" value="Glyco_hydro_25"/>
    <property type="match status" value="1"/>
</dbReference>
<evidence type="ECO:0000313" key="2">
    <source>
        <dbReference type="EMBL" id="NSL87247.1"/>
    </source>
</evidence>
<dbReference type="GO" id="GO:0009253">
    <property type="term" value="P:peptidoglycan catabolic process"/>
    <property type="evidence" value="ECO:0007669"/>
    <property type="project" value="InterPro"/>
</dbReference>
<comment type="caution">
    <text evidence="2">The sequence shown here is derived from an EMBL/GenBank/DDBJ whole genome shotgun (WGS) entry which is preliminary data.</text>
</comment>
<keyword evidence="3" id="KW-1185">Reference proteome</keyword>
<evidence type="ECO:0000256" key="1">
    <source>
        <dbReference type="ARBA" id="ARBA00010646"/>
    </source>
</evidence>
<reference evidence="2" key="1">
    <citation type="submission" date="2020-05" db="EMBL/GenBank/DDBJ databases">
        <title>Chitinophaga laudate sp. nov., isolated from a tropical peat swamp.</title>
        <authorList>
            <person name="Goh C.B.S."/>
            <person name="Lee M.S."/>
            <person name="Parimannan S."/>
            <person name="Pasbakhsh P."/>
            <person name="Yule C.M."/>
            <person name="Rajandas H."/>
            <person name="Loke S."/>
            <person name="Croft L."/>
            <person name="Tan J.B.L."/>
        </authorList>
    </citation>
    <scope>NUCLEOTIDE SEQUENCE</scope>
    <source>
        <strain evidence="2">Mgbs1</strain>
    </source>
</reference>
<dbReference type="GO" id="GO:0003796">
    <property type="term" value="F:lysozyme activity"/>
    <property type="evidence" value="ECO:0007669"/>
    <property type="project" value="InterPro"/>
</dbReference>
<proteinExistence type="inferred from homology"/>
<dbReference type="Gene3D" id="3.20.20.80">
    <property type="entry name" value="Glycosidases"/>
    <property type="match status" value="1"/>
</dbReference>